<dbReference type="STRING" id="53501.SAMN04488043_106102"/>
<dbReference type="Proteomes" id="UP000051587">
    <property type="component" value="Unassembled WGS sequence"/>
</dbReference>
<evidence type="ECO:0000313" key="2">
    <source>
        <dbReference type="Proteomes" id="UP000051587"/>
    </source>
</evidence>
<protein>
    <submittedName>
        <fullName evidence="1">Uncharacterized protein</fullName>
    </submittedName>
</protein>
<dbReference type="EMBL" id="CYSA01000028">
    <property type="protein sequence ID" value="CUH68517.1"/>
    <property type="molecule type" value="Genomic_DNA"/>
</dbReference>
<dbReference type="RefSeq" id="WP_058264312.1">
    <property type="nucleotide sequence ID" value="NZ_CP051181.1"/>
</dbReference>
<dbReference type="AlphaFoldDB" id="A0A0P1G5L0"/>
<accession>A0A0P1G5L0</accession>
<organism evidence="1 2">
    <name type="scientific">Thalassovita gelatinovora</name>
    <name type="common">Thalassobius gelatinovorus</name>
    <dbReference type="NCBI Taxonomy" id="53501"/>
    <lineage>
        <taxon>Bacteria</taxon>
        <taxon>Pseudomonadati</taxon>
        <taxon>Pseudomonadota</taxon>
        <taxon>Alphaproteobacteria</taxon>
        <taxon>Rhodobacterales</taxon>
        <taxon>Roseobacteraceae</taxon>
        <taxon>Thalassovita</taxon>
    </lineage>
</organism>
<sequence>MLEHRFNRFFPDTDAQAGDLAIEVVHFDIDDRPVKRHFLSLDYLLSPLKSAKSNRKGLQG</sequence>
<evidence type="ECO:0000313" key="1">
    <source>
        <dbReference type="EMBL" id="CUH68517.1"/>
    </source>
</evidence>
<gene>
    <name evidence="1" type="ORF">TG4357_03641</name>
</gene>
<keyword evidence="2" id="KW-1185">Reference proteome</keyword>
<reference evidence="1 2" key="1">
    <citation type="submission" date="2015-09" db="EMBL/GenBank/DDBJ databases">
        <authorList>
            <consortium name="Swine Surveillance"/>
        </authorList>
    </citation>
    <scope>NUCLEOTIDE SEQUENCE [LARGE SCALE GENOMIC DNA]</scope>
    <source>
        <strain evidence="1 2">CECT 4357</strain>
    </source>
</reference>
<proteinExistence type="predicted"/>
<name>A0A0P1G5L0_THAGE</name>